<protein>
    <recommendedName>
        <fullName evidence="4">DNA-binding protein</fullName>
    </recommendedName>
</protein>
<name>A0ABZ2F8R8_METCP</name>
<sequence length="68" mass="7461">MALYTPEQLRKELDSKGMTISAYAKARSLDPKLVRDLLVGRIRGTRGRAHDHAVIMGLKDGEVSQPAA</sequence>
<dbReference type="EMBL" id="CP104311">
    <property type="protein sequence ID" value="WWF00761.1"/>
    <property type="molecule type" value="Genomic_DNA"/>
</dbReference>
<dbReference type="RefSeq" id="WP_198321698.1">
    <property type="nucleotide sequence ID" value="NZ_CP104311.1"/>
</dbReference>
<dbReference type="EMBL" id="CP104311">
    <property type="protein sequence ID" value="WWF02903.1"/>
    <property type="molecule type" value="Genomic_DNA"/>
</dbReference>
<dbReference type="NCBIfam" id="TIGR04111">
    <property type="entry name" value="BcepMu_gp16"/>
    <property type="match status" value="1"/>
</dbReference>
<proteinExistence type="predicted"/>
<dbReference type="InterPro" id="IPR026365">
    <property type="entry name" value="BcepMu_gp16"/>
</dbReference>
<accession>A0ABZ2F8R8</accession>
<evidence type="ECO:0008006" key="4">
    <source>
        <dbReference type="Google" id="ProtNLM"/>
    </source>
</evidence>
<evidence type="ECO:0000313" key="3">
    <source>
        <dbReference type="Proteomes" id="UP001359308"/>
    </source>
</evidence>
<reference evidence="2 3" key="1">
    <citation type="submission" date="2022-09" db="EMBL/GenBank/DDBJ databases">
        <authorList>
            <person name="Giprobiosintez L."/>
        </authorList>
    </citation>
    <scope>NUCLEOTIDE SEQUENCE [LARGE SCALE GENOMIC DNA]</scope>
    <source>
        <strain evidence="2">VKPM-B-12549</strain>
        <strain evidence="3">VKPM-B-12549 (GBS-15)</strain>
    </source>
</reference>
<gene>
    <name evidence="2" type="ORF">N4J17_04610</name>
    <name evidence="1" type="ORF">N4J17_09725</name>
</gene>
<keyword evidence="3" id="KW-1185">Reference proteome</keyword>
<evidence type="ECO:0000313" key="1">
    <source>
        <dbReference type="EMBL" id="WWF00761.1"/>
    </source>
</evidence>
<organism evidence="2 3">
    <name type="scientific">Methylococcus capsulatus</name>
    <dbReference type="NCBI Taxonomy" id="414"/>
    <lineage>
        <taxon>Bacteria</taxon>
        <taxon>Pseudomonadati</taxon>
        <taxon>Pseudomonadota</taxon>
        <taxon>Gammaproteobacteria</taxon>
        <taxon>Methylococcales</taxon>
        <taxon>Methylococcaceae</taxon>
        <taxon>Methylococcus</taxon>
    </lineage>
</organism>
<dbReference type="Proteomes" id="UP001359308">
    <property type="component" value="Chromosome"/>
</dbReference>
<evidence type="ECO:0000313" key="2">
    <source>
        <dbReference type="EMBL" id="WWF02903.1"/>
    </source>
</evidence>